<dbReference type="EMBL" id="CP037867">
    <property type="protein sequence ID" value="QBM28826.1"/>
    <property type="molecule type" value="Genomic_DNA"/>
</dbReference>
<dbReference type="AlphaFoldDB" id="A0A4P6X2P9"/>
<evidence type="ECO:0000256" key="1">
    <source>
        <dbReference type="SAM" id="Phobius"/>
    </source>
</evidence>
<sequence length="162" mass="17052">MSLWTLGTTFALRSAAHPRAALDATAPAQPASAAEKNLDSLAKYIPAETTTAFLAALGLLGGVSLDGKLPYLEWLLYAICALLTPALVYLSARVTWKSNTTDGAPFVLPAWRMVAATIAFLIWALAVPGLIPDKAFAALAAIGAILVSPIFFYVEKAFGLDT</sequence>
<dbReference type="Proteomes" id="UP000293912">
    <property type="component" value="Chromosome"/>
</dbReference>
<feature type="transmembrane region" description="Helical" evidence="1">
    <location>
        <begin position="74"/>
        <end position="90"/>
    </location>
</feature>
<dbReference type="RefSeq" id="WP_133156950.1">
    <property type="nucleotide sequence ID" value="NZ_CP037867.1"/>
</dbReference>
<keyword evidence="1" id="KW-0472">Membrane</keyword>
<reference evidence="2 3" key="1">
    <citation type="submission" date="2019-03" db="EMBL/GenBank/DDBJ databases">
        <authorList>
            <person name="Sebastian G."/>
            <person name="Baumann P."/>
            <person name="Ruckert C."/>
            <person name="Kalinowski J."/>
            <person name="Nebel B."/>
            <person name="Takors R."/>
            <person name="Blombach B."/>
        </authorList>
    </citation>
    <scope>NUCLEOTIDE SEQUENCE [LARGE SCALE GENOMIC DNA]</scope>
    <source>
        <strain evidence="2 3">DSM 1084</strain>
    </source>
</reference>
<feature type="transmembrane region" description="Helical" evidence="1">
    <location>
        <begin position="135"/>
        <end position="154"/>
    </location>
</feature>
<dbReference type="KEGG" id="hpse:HPF_14085"/>
<evidence type="ECO:0000313" key="2">
    <source>
        <dbReference type="EMBL" id="QBM28826.1"/>
    </source>
</evidence>
<keyword evidence="3" id="KW-1185">Reference proteome</keyword>
<keyword evidence="1" id="KW-1133">Transmembrane helix</keyword>
<evidence type="ECO:0000313" key="3">
    <source>
        <dbReference type="Proteomes" id="UP000293912"/>
    </source>
</evidence>
<organism evidence="2 3">
    <name type="scientific">Hydrogenophaga pseudoflava</name>
    <name type="common">Pseudomonas carboxydoflava</name>
    <dbReference type="NCBI Taxonomy" id="47421"/>
    <lineage>
        <taxon>Bacteria</taxon>
        <taxon>Pseudomonadati</taxon>
        <taxon>Pseudomonadota</taxon>
        <taxon>Betaproteobacteria</taxon>
        <taxon>Burkholderiales</taxon>
        <taxon>Comamonadaceae</taxon>
        <taxon>Hydrogenophaga</taxon>
    </lineage>
</organism>
<name>A0A4P6X2P9_HYDPS</name>
<keyword evidence="1" id="KW-0812">Transmembrane</keyword>
<accession>A0A4P6X2P9</accession>
<feature type="transmembrane region" description="Helical" evidence="1">
    <location>
        <begin position="110"/>
        <end position="128"/>
    </location>
</feature>
<proteinExistence type="predicted"/>
<gene>
    <name evidence="2" type="ORF">HPF_14085</name>
</gene>
<protein>
    <submittedName>
        <fullName evidence="2">Uncharacterized protein</fullName>
    </submittedName>
</protein>